<dbReference type="InterPro" id="IPR008030">
    <property type="entry name" value="NmrA-like"/>
</dbReference>
<evidence type="ECO:0000256" key="2">
    <source>
        <dbReference type="ARBA" id="ARBA00022857"/>
    </source>
</evidence>
<dbReference type="Gene3D" id="3.40.50.720">
    <property type="entry name" value="NAD(P)-binding Rossmann-like Domain"/>
    <property type="match status" value="1"/>
</dbReference>
<dbReference type="PANTHER" id="PTHR42748">
    <property type="entry name" value="NITROGEN METABOLITE REPRESSION PROTEIN NMRA FAMILY MEMBER"/>
    <property type="match status" value="1"/>
</dbReference>
<dbReference type="CDD" id="cd05251">
    <property type="entry name" value="NmrA_like_SDR_a"/>
    <property type="match status" value="1"/>
</dbReference>
<keyword evidence="2" id="KW-0521">NADP</keyword>
<dbReference type="InterPro" id="IPR036291">
    <property type="entry name" value="NAD(P)-bd_dom_sf"/>
</dbReference>
<evidence type="ECO:0000256" key="1">
    <source>
        <dbReference type="ARBA" id="ARBA00006328"/>
    </source>
</evidence>
<protein>
    <recommendedName>
        <fullName evidence="3">NmrA-like domain-containing protein</fullName>
    </recommendedName>
</protein>
<dbReference type="SUPFAM" id="SSF51735">
    <property type="entry name" value="NAD(P)-binding Rossmann-fold domains"/>
    <property type="match status" value="1"/>
</dbReference>
<feature type="domain" description="NmrA-like" evidence="3">
    <location>
        <begin position="3"/>
        <end position="290"/>
    </location>
</feature>
<name>A0AAN7WEJ8_9PEZI</name>
<dbReference type="Pfam" id="PF05368">
    <property type="entry name" value="NmrA"/>
    <property type="match status" value="1"/>
</dbReference>
<sequence length="332" mass="36875">MSEKLIVVLGATGNQGGSVVTTFLGDATWKVRGITRNKSSAKAQSLEARGVQVVEADMSRPIDLKAAFDGASAIFAVSDFMGIYFDSALQTTPGKDRNECAAEQESEQLKNVIDQAARTPTLERFVLSSLSNVAKWSNGKYTHVYHFDGKANAEAYGREQHPELWSKTSIFQGGLYLDIYKTQKDRPSRTADGKVQFLCPWNPDMKIPWLAAAEDTGPFVQALVHSDPGKSLLAYREWATMPEVVAIFARVTGLRCTVKVMPTEEWAAAFPADLAIEMIEFFKYWDEFGFEAQDDPPLGHPNKLQTIVHSRGIAEWIEKQDWTTILDSVKAD</sequence>
<evidence type="ECO:0000259" key="3">
    <source>
        <dbReference type="Pfam" id="PF05368"/>
    </source>
</evidence>
<reference evidence="4" key="1">
    <citation type="submission" date="2023-08" db="EMBL/GenBank/DDBJ databases">
        <title>Black Yeasts Isolated from many extreme environments.</title>
        <authorList>
            <person name="Coleine C."/>
            <person name="Stajich J.E."/>
            <person name="Selbmann L."/>
        </authorList>
    </citation>
    <scope>NUCLEOTIDE SEQUENCE</scope>
    <source>
        <strain evidence="4">CCFEE 5810</strain>
    </source>
</reference>
<accession>A0AAN7WEJ8</accession>
<dbReference type="InterPro" id="IPR051164">
    <property type="entry name" value="NmrA-like_oxidored"/>
</dbReference>
<dbReference type="GO" id="GO:0005634">
    <property type="term" value="C:nucleus"/>
    <property type="evidence" value="ECO:0007669"/>
    <property type="project" value="TreeGrafter"/>
</dbReference>
<evidence type="ECO:0000313" key="4">
    <source>
        <dbReference type="EMBL" id="KAK5704900.1"/>
    </source>
</evidence>
<comment type="similarity">
    <text evidence="1">Belongs to the NmrA-type oxidoreductase family.</text>
</comment>
<evidence type="ECO:0000313" key="5">
    <source>
        <dbReference type="Proteomes" id="UP001310594"/>
    </source>
</evidence>
<gene>
    <name evidence="4" type="ORF">LTR97_002011</name>
</gene>
<dbReference type="Gene3D" id="3.90.25.10">
    <property type="entry name" value="UDP-galactose 4-epimerase, domain 1"/>
    <property type="match status" value="1"/>
</dbReference>
<organism evidence="4 5">
    <name type="scientific">Elasticomyces elasticus</name>
    <dbReference type="NCBI Taxonomy" id="574655"/>
    <lineage>
        <taxon>Eukaryota</taxon>
        <taxon>Fungi</taxon>
        <taxon>Dikarya</taxon>
        <taxon>Ascomycota</taxon>
        <taxon>Pezizomycotina</taxon>
        <taxon>Dothideomycetes</taxon>
        <taxon>Dothideomycetidae</taxon>
        <taxon>Mycosphaerellales</taxon>
        <taxon>Teratosphaeriaceae</taxon>
        <taxon>Elasticomyces</taxon>
    </lineage>
</organism>
<dbReference type="EMBL" id="JAVRQU010000003">
    <property type="protein sequence ID" value="KAK5704900.1"/>
    <property type="molecule type" value="Genomic_DNA"/>
</dbReference>
<dbReference type="Proteomes" id="UP001310594">
    <property type="component" value="Unassembled WGS sequence"/>
</dbReference>
<dbReference type="AlphaFoldDB" id="A0AAN7WEJ8"/>
<dbReference type="PANTHER" id="PTHR42748:SF26">
    <property type="entry name" value="NMRA-LIKE DOMAIN-CONTAINING PROTEIN"/>
    <property type="match status" value="1"/>
</dbReference>
<comment type="caution">
    <text evidence="4">The sequence shown here is derived from an EMBL/GenBank/DDBJ whole genome shotgun (WGS) entry which is preliminary data.</text>
</comment>
<proteinExistence type="inferred from homology"/>